<evidence type="ECO:0000256" key="4">
    <source>
        <dbReference type="PROSITE-ProRule" id="PRU00335"/>
    </source>
</evidence>
<name>A0A379KR50_PSEPU</name>
<dbReference type="Pfam" id="PF00440">
    <property type="entry name" value="TetR_N"/>
    <property type="match status" value="1"/>
</dbReference>
<dbReference type="Gene3D" id="1.10.10.60">
    <property type="entry name" value="Homeodomain-like"/>
    <property type="match status" value="1"/>
</dbReference>
<keyword evidence="3" id="KW-0804">Transcription</keyword>
<feature type="domain" description="HTH tetR-type" evidence="5">
    <location>
        <begin position="34"/>
        <end position="94"/>
    </location>
</feature>
<dbReference type="InterPro" id="IPR009057">
    <property type="entry name" value="Homeodomain-like_sf"/>
</dbReference>
<evidence type="ECO:0000313" key="6">
    <source>
        <dbReference type="EMBL" id="SUD70030.1"/>
    </source>
</evidence>
<organism evidence="6 7">
    <name type="scientific">Pseudomonas putida</name>
    <name type="common">Arthrobacter siderocapsulatus</name>
    <dbReference type="NCBI Taxonomy" id="303"/>
    <lineage>
        <taxon>Bacteria</taxon>
        <taxon>Pseudomonadati</taxon>
        <taxon>Pseudomonadota</taxon>
        <taxon>Gammaproteobacteria</taxon>
        <taxon>Pseudomonadales</taxon>
        <taxon>Pseudomonadaceae</taxon>
        <taxon>Pseudomonas</taxon>
    </lineage>
</organism>
<keyword evidence="2 4" id="KW-0238">DNA-binding</keyword>
<dbReference type="InterPro" id="IPR036271">
    <property type="entry name" value="Tet_transcr_reg_TetR-rel_C_sf"/>
</dbReference>
<keyword evidence="1" id="KW-0805">Transcription regulation</keyword>
<dbReference type="PANTHER" id="PTHR47506:SF7">
    <property type="entry name" value="TRANSCRIPTIONAL REGULATORY PROTEIN"/>
    <property type="match status" value="1"/>
</dbReference>
<accession>A0A379KR50</accession>
<dbReference type="AlphaFoldDB" id="A0A379KR50"/>
<evidence type="ECO:0000256" key="3">
    <source>
        <dbReference type="ARBA" id="ARBA00023163"/>
    </source>
</evidence>
<reference evidence="6 7" key="1">
    <citation type="submission" date="2018-06" db="EMBL/GenBank/DDBJ databases">
        <authorList>
            <consortium name="Pathogen Informatics"/>
            <person name="Doyle S."/>
        </authorList>
    </citation>
    <scope>NUCLEOTIDE SEQUENCE [LARGE SCALE GENOMIC DNA]</scope>
    <source>
        <strain evidence="6 7">NCTC7914</strain>
    </source>
</reference>
<dbReference type="SUPFAM" id="SSF48498">
    <property type="entry name" value="Tetracyclin repressor-like, C-terminal domain"/>
    <property type="match status" value="1"/>
</dbReference>
<evidence type="ECO:0000256" key="1">
    <source>
        <dbReference type="ARBA" id="ARBA00023015"/>
    </source>
</evidence>
<dbReference type="PANTHER" id="PTHR47506">
    <property type="entry name" value="TRANSCRIPTIONAL REGULATORY PROTEIN"/>
    <property type="match status" value="1"/>
</dbReference>
<dbReference type="Proteomes" id="UP000254602">
    <property type="component" value="Unassembled WGS sequence"/>
</dbReference>
<feature type="DNA-binding region" description="H-T-H motif" evidence="4">
    <location>
        <begin position="57"/>
        <end position="76"/>
    </location>
</feature>
<dbReference type="GO" id="GO:0003677">
    <property type="term" value="F:DNA binding"/>
    <property type="evidence" value="ECO:0007669"/>
    <property type="project" value="UniProtKB-UniRule"/>
</dbReference>
<protein>
    <submittedName>
        <fullName evidence="6">TetR family transcriptional regulator</fullName>
    </submittedName>
</protein>
<dbReference type="EMBL" id="UGUY01000001">
    <property type="protein sequence ID" value="SUD70030.1"/>
    <property type="molecule type" value="Genomic_DNA"/>
</dbReference>
<dbReference type="InterPro" id="IPR001647">
    <property type="entry name" value="HTH_TetR"/>
</dbReference>
<dbReference type="SUPFAM" id="SSF46689">
    <property type="entry name" value="Homeodomain-like"/>
    <property type="match status" value="1"/>
</dbReference>
<proteinExistence type="predicted"/>
<sequence>MNDRLVNERYVTITGIVKPAREVFQVRYSTEHKQQTRDKLLASSGALAKRGGFASTGVAGLMKAIGLTGGAFYNHFPSKDDLFTEVVRQELCKSPLARLANQGASRERLVRCLQQYLSLAHLHNPEGGCPLPPLGVEIARAERPVREEAEHWLVSLHSAWSQTLEDEALAWVLISQCVGALVVGRMLASESVQTQLLQANRSCVERALNESC</sequence>
<dbReference type="PROSITE" id="PS50977">
    <property type="entry name" value="HTH_TETR_2"/>
    <property type="match status" value="1"/>
</dbReference>
<evidence type="ECO:0000259" key="5">
    <source>
        <dbReference type="PROSITE" id="PS50977"/>
    </source>
</evidence>
<dbReference type="Gene3D" id="1.10.357.10">
    <property type="entry name" value="Tetracycline Repressor, domain 2"/>
    <property type="match status" value="1"/>
</dbReference>
<evidence type="ECO:0000256" key="2">
    <source>
        <dbReference type="ARBA" id="ARBA00023125"/>
    </source>
</evidence>
<evidence type="ECO:0000313" key="7">
    <source>
        <dbReference type="Proteomes" id="UP000254602"/>
    </source>
</evidence>
<gene>
    <name evidence="6" type="primary">acrR_3</name>
    <name evidence="6" type="ORF">NCTC7914_04179</name>
</gene>